<feature type="transmembrane region" description="Helical" evidence="6">
    <location>
        <begin position="206"/>
        <end position="237"/>
    </location>
</feature>
<feature type="region of interest" description="Disordered" evidence="5">
    <location>
        <begin position="244"/>
        <end position="268"/>
    </location>
</feature>
<feature type="domain" description="Peptidase C39" evidence="7">
    <location>
        <begin position="2"/>
        <end position="126"/>
    </location>
</feature>
<evidence type="ECO:0000256" key="2">
    <source>
        <dbReference type="ARBA" id="ARBA00022692"/>
    </source>
</evidence>
<dbReference type="Proteomes" id="UP001234916">
    <property type="component" value="Chromosome"/>
</dbReference>
<evidence type="ECO:0000259" key="7">
    <source>
        <dbReference type="PROSITE" id="PS50990"/>
    </source>
</evidence>
<evidence type="ECO:0000256" key="4">
    <source>
        <dbReference type="ARBA" id="ARBA00023136"/>
    </source>
</evidence>
<reference evidence="8" key="1">
    <citation type="journal article" date="2023" name="Nat. Microbiol.">
        <title>Enrichment and characterization of a nitric oxide-reducing microbial community in a continuous bioreactor.</title>
        <authorList>
            <person name="Garrido-Amador P."/>
            <person name="Stortenbeker N."/>
            <person name="Wessels H.J.C.T."/>
            <person name="Speth D.R."/>
            <person name="Garcia-Heredia I."/>
            <person name="Kartal B."/>
        </authorList>
    </citation>
    <scope>NUCLEOTIDE SEQUENCE</scope>
    <source>
        <strain evidence="8">MAG1</strain>
    </source>
</reference>
<comment type="subcellular location">
    <subcellularLocation>
        <location evidence="1">Cell membrane</location>
        <topology evidence="1">Multi-pass membrane protein</topology>
    </subcellularLocation>
</comment>
<dbReference type="Gene3D" id="3.90.70.10">
    <property type="entry name" value="Cysteine proteinases"/>
    <property type="match status" value="1"/>
</dbReference>
<organism evidence="8">
    <name type="scientific">Candidatus Nitricoxidivorans perseverans</name>
    <dbReference type="NCBI Taxonomy" id="2975601"/>
    <lineage>
        <taxon>Bacteria</taxon>
        <taxon>Pseudomonadati</taxon>
        <taxon>Pseudomonadota</taxon>
        <taxon>Betaproteobacteria</taxon>
        <taxon>Nitrosomonadales</taxon>
        <taxon>Sterolibacteriaceae</taxon>
        <taxon>Candidatus Nitricoxidivorans</taxon>
    </lineage>
</organism>
<dbReference type="InterPro" id="IPR005074">
    <property type="entry name" value="Peptidase_C39"/>
</dbReference>
<dbReference type="GO" id="GO:0005886">
    <property type="term" value="C:plasma membrane"/>
    <property type="evidence" value="ECO:0007669"/>
    <property type="project" value="UniProtKB-SubCell"/>
</dbReference>
<feature type="transmembrane region" description="Helical" evidence="6">
    <location>
        <begin position="164"/>
        <end position="186"/>
    </location>
</feature>
<protein>
    <recommendedName>
        <fullName evidence="7">Peptidase C39 domain-containing protein</fullName>
    </recommendedName>
</protein>
<dbReference type="InterPro" id="IPR036640">
    <property type="entry name" value="ABC1_TM_sf"/>
</dbReference>
<keyword evidence="2 6" id="KW-0812">Transmembrane</keyword>
<dbReference type="SUPFAM" id="SSF90123">
    <property type="entry name" value="ABC transporter transmembrane region"/>
    <property type="match status" value="1"/>
</dbReference>
<gene>
    <name evidence="8" type="ORF">OHM77_11075</name>
</gene>
<dbReference type="EMBL" id="CP107246">
    <property type="protein sequence ID" value="WIM05230.1"/>
    <property type="molecule type" value="Genomic_DNA"/>
</dbReference>
<sequence length="268" mass="28437">MRAAEFDGNAVLWALAGACQFHRIPFDSKLVLQQFPPPHTLESVREALAALGFRSGVADPGVDGLSELSGPGFLTVGNSEEGPLSFVLLLRCDGERILFAEPGSQEPREASLAEFAPRYAGQALSFAPEAKPVADPDVPDGPKEFGFAWFVPELLKHRAVWRDVLLASLAIQLVGLATPLFTQVVIDKVVVQAPFQPAAMSPLVLPFIGAEMLAVTIISMAAMAVTAMCMSWVAALITCSRKAMTGRDTGPGSTQTSASPISRRSTCA</sequence>
<proteinExistence type="predicted"/>
<evidence type="ECO:0000256" key="3">
    <source>
        <dbReference type="ARBA" id="ARBA00022989"/>
    </source>
</evidence>
<evidence type="ECO:0000256" key="5">
    <source>
        <dbReference type="SAM" id="MobiDB-lite"/>
    </source>
</evidence>
<keyword evidence="3 6" id="KW-1133">Transmembrane helix</keyword>
<evidence type="ECO:0000256" key="1">
    <source>
        <dbReference type="ARBA" id="ARBA00004651"/>
    </source>
</evidence>
<evidence type="ECO:0000313" key="8">
    <source>
        <dbReference type="EMBL" id="WIM05230.1"/>
    </source>
</evidence>
<dbReference type="KEGG" id="npv:OHM77_11075"/>
<dbReference type="GO" id="GO:0005524">
    <property type="term" value="F:ATP binding"/>
    <property type="evidence" value="ECO:0007669"/>
    <property type="project" value="InterPro"/>
</dbReference>
<accession>A0AA49FKG2</accession>
<feature type="compositionally biased region" description="Polar residues" evidence="5">
    <location>
        <begin position="251"/>
        <end position="268"/>
    </location>
</feature>
<dbReference type="PROSITE" id="PS50990">
    <property type="entry name" value="PEPTIDASE_C39"/>
    <property type="match status" value="1"/>
</dbReference>
<dbReference type="GO" id="GO:0006508">
    <property type="term" value="P:proteolysis"/>
    <property type="evidence" value="ECO:0007669"/>
    <property type="project" value="InterPro"/>
</dbReference>
<evidence type="ECO:0000256" key="6">
    <source>
        <dbReference type="SAM" id="Phobius"/>
    </source>
</evidence>
<keyword evidence="4 6" id="KW-0472">Membrane</keyword>
<name>A0AA49FKG2_9PROT</name>
<dbReference type="AlphaFoldDB" id="A0AA49FKG2"/>
<dbReference type="GO" id="GO:0008233">
    <property type="term" value="F:peptidase activity"/>
    <property type="evidence" value="ECO:0007669"/>
    <property type="project" value="InterPro"/>
</dbReference>
<dbReference type="PROSITE" id="PS51257">
    <property type="entry name" value="PROKAR_LIPOPROTEIN"/>
    <property type="match status" value="1"/>
</dbReference>